<dbReference type="PANTHER" id="PTHR43355:SF2">
    <property type="entry name" value="FLAVIN REDUCTASE (NADPH)"/>
    <property type="match status" value="1"/>
</dbReference>
<reference evidence="5" key="1">
    <citation type="journal article" date="2010" name="Genome Res.">
        <title>Population genomic sequencing of Coccidioides fungi reveals recent hybridization and transposon control.</title>
        <authorList>
            <person name="Neafsey D.E."/>
            <person name="Barker B.M."/>
            <person name="Sharpton T.J."/>
            <person name="Stajich J.E."/>
            <person name="Park D.J."/>
            <person name="Whiston E."/>
            <person name="Hung C.-Y."/>
            <person name="McMahan C."/>
            <person name="White J."/>
            <person name="Sykes S."/>
            <person name="Heiman D."/>
            <person name="Young S."/>
            <person name="Zeng Q."/>
            <person name="Abouelleil A."/>
            <person name="Aftuck L."/>
            <person name="Bessette D."/>
            <person name="Brown A."/>
            <person name="FitzGerald M."/>
            <person name="Lui A."/>
            <person name="Macdonald J.P."/>
            <person name="Priest M."/>
            <person name="Orbach M.J."/>
            <person name="Galgiani J.N."/>
            <person name="Kirkland T.N."/>
            <person name="Cole G.T."/>
            <person name="Birren B.W."/>
            <person name="Henn M.R."/>
            <person name="Taylor J.W."/>
            <person name="Rounsley S.D."/>
        </authorList>
    </citation>
    <scope>NUCLEOTIDE SEQUENCE [LARGE SCALE GENOMIC DNA]</scope>
    <source>
        <strain evidence="5">RMSCC 2394</strain>
    </source>
</reference>
<dbReference type="Pfam" id="PF13460">
    <property type="entry name" value="NAD_binding_10"/>
    <property type="match status" value="1"/>
</dbReference>
<evidence type="ECO:0000256" key="1">
    <source>
        <dbReference type="ARBA" id="ARBA00038376"/>
    </source>
</evidence>
<dbReference type="Proteomes" id="UP000054565">
    <property type="component" value="Unassembled WGS sequence"/>
</dbReference>
<dbReference type="CDD" id="cd05244">
    <property type="entry name" value="BVR-B_like_SDR_a"/>
    <property type="match status" value="1"/>
</dbReference>
<dbReference type="AlphaFoldDB" id="A0A0J6Y1X6"/>
<accession>A0A0J6Y1X6</accession>
<dbReference type="PANTHER" id="PTHR43355">
    <property type="entry name" value="FLAVIN REDUCTASE (NADPH)"/>
    <property type="match status" value="1"/>
</dbReference>
<feature type="domain" description="NAD(P)-binding" evidence="3">
    <location>
        <begin position="44"/>
        <end position="239"/>
    </location>
</feature>
<evidence type="ECO:0000259" key="3">
    <source>
        <dbReference type="Pfam" id="PF13460"/>
    </source>
</evidence>
<feature type="compositionally biased region" description="Basic and acidic residues" evidence="2">
    <location>
        <begin position="243"/>
        <end position="253"/>
    </location>
</feature>
<proteinExistence type="inferred from homology"/>
<dbReference type="Gene3D" id="3.40.50.720">
    <property type="entry name" value="NAD(P)-binding Rossmann-like Domain"/>
    <property type="match status" value="1"/>
</dbReference>
<feature type="region of interest" description="Disordered" evidence="2">
    <location>
        <begin position="243"/>
        <end position="264"/>
    </location>
</feature>
<organism evidence="4 5">
    <name type="scientific">Coccidioides immitis RMSCC 2394</name>
    <dbReference type="NCBI Taxonomy" id="404692"/>
    <lineage>
        <taxon>Eukaryota</taxon>
        <taxon>Fungi</taxon>
        <taxon>Dikarya</taxon>
        <taxon>Ascomycota</taxon>
        <taxon>Pezizomycotina</taxon>
        <taxon>Eurotiomycetes</taxon>
        <taxon>Eurotiomycetidae</taxon>
        <taxon>Onygenales</taxon>
        <taxon>Onygenaceae</taxon>
        <taxon>Coccidioides</taxon>
    </lineage>
</organism>
<dbReference type="InterPro" id="IPR036291">
    <property type="entry name" value="NAD(P)-bd_dom_sf"/>
</dbReference>
<dbReference type="STRING" id="404692.A0A0J6Y1X6"/>
<evidence type="ECO:0000313" key="5">
    <source>
        <dbReference type="Proteomes" id="UP000054565"/>
    </source>
</evidence>
<sequence length="264" mass="29806">MNSSCACCFPLNSTYSSECWILLLSNTFSVLYYLLSHMKLLILGATGKVGAWTARKAIEHGHDVTLHVRDQHRVPEDIRNSHKVKIIEGSLSNEETLSEAIEDQDAILSSLGPNGPFCPRNELANGYRLILKLMRRHNVRRILAMGTISCYDERDSFALSRLLAYSVIFVVARRAQLEIFGIEKVFKEEGQGLDWTLYRVPVLGSSSEDGGMAEAGWVGDGKWNVFLQRRDWANWMVQEAERHQPHVGERDAGPVHTPKVTSMY</sequence>
<dbReference type="InterPro" id="IPR051606">
    <property type="entry name" value="Polyketide_Oxido-like"/>
</dbReference>
<comment type="similarity">
    <text evidence="1">Belongs to the avfA family.</text>
</comment>
<dbReference type="InterPro" id="IPR016040">
    <property type="entry name" value="NAD(P)-bd_dom"/>
</dbReference>
<gene>
    <name evidence="4" type="ORF">CIRG_00765</name>
</gene>
<dbReference type="EMBL" id="DS028093">
    <property type="protein sequence ID" value="KMP00623.1"/>
    <property type="molecule type" value="Genomic_DNA"/>
</dbReference>
<dbReference type="GO" id="GO:0004074">
    <property type="term" value="F:biliverdin reductase [NAD(P)H] activity"/>
    <property type="evidence" value="ECO:0007669"/>
    <property type="project" value="TreeGrafter"/>
</dbReference>
<dbReference type="SUPFAM" id="SSF51735">
    <property type="entry name" value="NAD(P)-binding Rossmann-fold domains"/>
    <property type="match status" value="1"/>
</dbReference>
<dbReference type="OrthoDB" id="10254221at2759"/>
<dbReference type="GO" id="GO:0042602">
    <property type="term" value="F:riboflavin reductase (NADPH) activity"/>
    <property type="evidence" value="ECO:0007669"/>
    <property type="project" value="TreeGrafter"/>
</dbReference>
<name>A0A0J6Y1X6_COCIT</name>
<evidence type="ECO:0000313" key="4">
    <source>
        <dbReference type="EMBL" id="KMP00623.1"/>
    </source>
</evidence>
<protein>
    <recommendedName>
        <fullName evidence="3">NAD(P)-binding domain-containing protein</fullName>
    </recommendedName>
</protein>
<evidence type="ECO:0000256" key="2">
    <source>
        <dbReference type="SAM" id="MobiDB-lite"/>
    </source>
</evidence>